<reference evidence="2 3" key="1">
    <citation type="journal article" date="2023" name="Sci. Data">
        <title>Genome assembly of the Korean intertidal mud-creeper Batillaria attramentaria.</title>
        <authorList>
            <person name="Patra A.K."/>
            <person name="Ho P.T."/>
            <person name="Jun S."/>
            <person name="Lee S.J."/>
            <person name="Kim Y."/>
            <person name="Won Y.J."/>
        </authorList>
    </citation>
    <scope>NUCLEOTIDE SEQUENCE [LARGE SCALE GENOMIC DNA]</scope>
    <source>
        <strain evidence="2">Wonlab-2016</strain>
    </source>
</reference>
<keyword evidence="3" id="KW-1185">Reference proteome</keyword>
<dbReference type="EMBL" id="JACVVK020000001">
    <property type="protein sequence ID" value="KAK7508744.1"/>
    <property type="molecule type" value="Genomic_DNA"/>
</dbReference>
<dbReference type="AlphaFoldDB" id="A0ABD0MAW8"/>
<dbReference type="Pfam" id="PF00078">
    <property type="entry name" value="RVT_1"/>
    <property type="match status" value="1"/>
</dbReference>
<dbReference type="PANTHER" id="PTHR33064">
    <property type="entry name" value="POL PROTEIN"/>
    <property type="match status" value="1"/>
</dbReference>
<protein>
    <recommendedName>
        <fullName evidence="1">Reverse transcriptase domain-containing protein</fullName>
    </recommendedName>
</protein>
<dbReference type="Gene3D" id="3.30.70.270">
    <property type="match status" value="1"/>
</dbReference>
<dbReference type="InterPro" id="IPR043502">
    <property type="entry name" value="DNA/RNA_pol_sf"/>
</dbReference>
<accession>A0ABD0MAW8</accession>
<evidence type="ECO:0000259" key="1">
    <source>
        <dbReference type="Pfam" id="PF00078"/>
    </source>
</evidence>
<dbReference type="InterPro" id="IPR043128">
    <property type="entry name" value="Rev_trsase/Diguanyl_cyclase"/>
</dbReference>
<evidence type="ECO:0000313" key="3">
    <source>
        <dbReference type="Proteomes" id="UP001519460"/>
    </source>
</evidence>
<dbReference type="SUPFAM" id="SSF56672">
    <property type="entry name" value="DNA/RNA polymerases"/>
    <property type="match status" value="1"/>
</dbReference>
<comment type="caution">
    <text evidence="2">The sequence shown here is derived from an EMBL/GenBank/DDBJ whole genome shotgun (WGS) entry which is preliminary data.</text>
</comment>
<evidence type="ECO:0000313" key="2">
    <source>
        <dbReference type="EMBL" id="KAK7508744.1"/>
    </source>
</evidence>
<proteinExistence type="predicted"/>
<dbReference type="FunFam" id="3.30.70.270:FF:000003">
    <property type="entry name" value="Transposon Ty3-G Gag-Pol polyprotein"/>
    <property type="match status" value="1"/>
</dbReference>
<feature type="domain" description="Reverse transcriptase" evidence="1">
    <location>
        <begin position="23"/>
        <end position="81"/>
    </location>
</feature>
<name>A0ABD0MAW8_9CAEN</name>
<organism evidence="2 3">
    <name type="scientific">Batillaria attramentaria</name>
    <dbReference type="NCBI Taxonomy" id="370345"/>
    <lineage>
        <taxon>Eukaryota</taxon>
        <taxon>Metazoa</taxon>
        <taxon>Spiralia</taxon>
        <taxon>Lophotrochozoa</taxon>
        <taxon>Mollusca</taxon>
        <taxon>Gastropoda</taxon>
        <taxon>Caenogastropoda</taxon>
        <taxon>Sorbeoconcha</taxon>
        <taxon>Cerithioidea</taxon>
        <taxon>Batillariidae</taxon>
        <taxon>Batillaria</taxon>
    </lineage>
</organism>
<dbReference type="PANTHER" id="PTHR33064:SF37">
    <property type="entry name" value="RIBONUCLEASE H"/>
    <property type="match status" value="1"/>
</dbReference>
<dbReference type="Proteomes" id="UP001519460">
    <property type="component" value="Unassembled WGS sequence"/>
</dbReference>
<sequence length="94" mass="10678">MNTHVCNLDCSAPATFHHMQAMMSDFLLVYLDNLLVFSKSFEEYLSQLGHLLQRICQLGLKLKPAKCQFLCRQVTYLGHIIAADSVDCEDDKVV</sequence>
<gene>
    <name evidence="2" type="ORF">BaRGS_00000310</name>
</gene>
<dbReference type="InterPro" id="IPR000477">
    <property type="entry name" value="RT_dom"/>
</dbReference>
<dbReference type="InterPro" id="IPR051320">
    <property type="entry name" value="Viral_Replic_Matur_Polypro"/>
</dbReference>